<dbReference type="InterPro" id="IPR028426">
    <property type="entry name" value="Huntingtin_fam"/>
</dbReference>
<dbReference type="RefSeq" id="XP_028133707.1">
    <property type="nucleotide sequence ID" value="XM_028277906.1"/>
</dbReference>
<dbReference type="GO" id="GO:0005737">
    <property type="term" value="C:cytoplasm"/>
    <property type="evidence" value="ECO:0007669"/>
    <property type="project" value="InterPro"/>
</dbReference>
<organism evidence="1">
    <name type="scientific">Diabrotica virgifera virgifera</name>
    <name type="common">western corn rootworm</name>
    <dbReference type="NCBI Taxonomy" id="50390"/>
    <lineage>
        <taxon>Eukaryota</taxon>
        <taxon>Metazoa</taxon>
        <taxon>Ecdysozoa</taxon>
        <taxon>Arthropoda</taxon>
        <taxon>Hexapoda</taxon>
        <taxon>Insecta</taxon>
        <taxon>Pterygota</taxon>
        <taxon>Neoptera</taxon>
        <taxon>Endopterygota</taxon>
        <taxon>Coleoptera</taxon>
        <taxon>Polyphaga</taxon>
        <taxon>Cucujiformia</taxon>
        <taxon>Chrysomeloidea</taxon>
        <taxon>Chrysomelidae</taxon>
        <taxon>Galerucinae</taxon>
        <taxon>Diabroticina</taxon>
        <taxon>Diabroticites</taxon>
        <taxon>Diabrotica</taxon>
    </lineage>
</organism>
<dbReference type="PANTHER" id="PTHR10170">
    <property type="entry name" value="HUNTINGTON DISEASE PROTEIN"/>
    <property type="match status" value="1"/>
</dbReference>
<dbReference type="PRINTS" id="PR00375">
    <property type="entry name" value="HUNTINGTIN"/>
</dbReference>
<evidence type="ECO:0000313" key="2">
    <source>
        <dbReference type="RefSeq" id="XP_028141936.1"/>
    </source>
</evidence>
<dbReference type="PANTHER" id="PTHR10170:SF10">
    <property type="entry name" value="HUNTINGTIN"/>
    <property type="match status" value="1"/>
</dbReference>
<sequence>MATQEKLQKSLEALKNLSKYNQNPSDNSKKKEKIQYCYNITDAISNSTIRVSTNFHSLLGTSIEVFLLLCDDEDADIRMTSEECLNRIIRVCD</sequence>
<dbReference type="GO" id="GO:0005634">
    <property type="term" value="C:nucleus"/>
    <property type="evidence" value="ECO:0007669"/>
    <property type="project" value="InterPro"/>
</dbReference>
<accession>A0A6P7FFL9</accession>
<reference evidence="1 2" key="1">
    <citation type="submission" date="2025-04" db="UniProtKB">
        <authorList>
            <consortium name="RefSeq"/>
        </authorList>
    </citation>
    <scope>IDENTIFICATION</scope>
    <source>
        <tissue evidence="1 2">Whole insect</tissue>
    </source>
</reference>
<protein>
    <submittedName>
        <fullName evidence="1 2">Huntingtin-like</fullName>
    </submittedName>
</protein>
<dbReference type="InterPro" id="IPR000091">
    <property type="entry name" value="Huntingtin"/>
</dbReference>
<gene>
    <name evidence="1" type="primary">LOC114328920</name>
    <name evidence="2" type="synonym">LOC114335844</name>
</gene>
<proteinExistence type="predicted"/>
<evidence type="ECO:0000313" key="1">
    <source>
        <dbReference type="RefSeq" id="XP_028133707.1"/>
    </source>
</evidence>
<dbReference type="AlphaFoldDB" id="A0A6P7FFL9"/>
<dbReference type="RefSeq" id="XP_028141936.1">
    <property type="nucleotide sequence ID" value="XM_028286135.1"/>
</dbReference>
<name>A0A6P7FFL9_DIAVI</name>